<accession>A0A167GDH3</accession>
<dbReference type="PANTHER" id="PTHR32089">
    <property type="entry name" value="METHYL-ACCEPTING CHEMOTAXIS PROTEIN MCPB"/>
    <property type="match status" value="1"/>
</dbReference>
<name>A0A167GDH3_9BACL</name>
<dbReference type="SUPFAM" id="SSF58104">
    <property type="entry name" value="Methyl-accepting chemotaxis protein (MCP) signaling domain"/>
    <property type="match status" value="1"/>
</dbReference>
<keyword evidence="5" id="KW-1185">Reference proteome</keyword>
<dbReference type="OrthoDB" id="9807021at2"/>
<feature type="domain" description="Methyl-accepting transducer" evidence="3">
    <location>
        <begin position="109"/>
        <end position="272"/>
    </location>
</feature>
<gene>
    <name evidence="4" type="ORF">PNBC_02015</name>
</gene>
<dbReference type="RefSeq" id="WP_068654734.1">
    <property type="nucleotide sequence ID" value="NZ_CP017770.1"/>
</dbReference>
<dbReference type="AlphaFoldDB" id="A0A167GDH3"/>
<sequence length="272" mass="29736">MNRIESLETVVAMVPILKAAVPAELSIAICDTEKFIAYWPGENIDLKICVGQSLQQEEPLSQAIREDIALRSEVSAAFYGFEFTGTATPLHDSNGHVIGGIAIQLRKQSELIAIAEQMSSSLTQATNQLSEVTEGSVVLAESAMQLLTLAHRTAEHVNEADKVVSIVRRVADQTHLLGINAAIEAAHAGDRGRGFGIIADEIRKLSNGTLTSTNSIQDTLKTFEEAINGMRVSIESMTATIERQSTSSRQIFEFIEEVHRMSEQLNQFAKRL</sequence>
<proteinExistence type="predicted"/>
<dbReference type="PROSITE" id="PS50111">
    <property type="entry name" value="CHEMOTAXIS_TRANSDUC_2"/>
    <property type="match status" value="1"/>
</dbReference>
<protein>
    <submittedName>
        <fullName evidence="4">Chemotaxis protein</fullName>
    </submittedName>
</protein>
<reference evidence="4 5" key="1">
    <citation type="submission" date="2016-02" db="EMBL/GenBank/DDBJ databases">
        <title>Paenibacillus sp. LPB0068, isolated from Crassostrea gigas.</title>
        <authorList>
            <person name="Shin S.-K."/>
            <person name="Yi H."/>
        </authorList>
    </citation>
    <scope>NUCLEOTIDE SEQUENCE [LARGE SCALE GENOMIC DNA]</scope>
    <source>
        <strain evidence="4 5">LPB0068</strain>
    </source>
</reference>
<evidence type="ECO:0000256" key="1">
    <source>
        <dbReference type="ARBA" id="ARBA00023224"/>
    </source>
</evidence>
<dbReference type="Proteomes" id="UP000077134">
    <property type="component" value="Unassembled WGS sequence"/>
</dbReference>
<evidence type="ECO:0000256" key="2">
    <source>
        <dbReference type="PROSITE-ProRule" id="PRU00284"/>
    </source>
</evidence>
<evidence type="ECO:0000313" key="4">
    <source>
        <dbReference type="EMBL" id="OAB77469.1"/>
    </source>
</evidence>
<dbReference type="STRING" id="1763538.LPB68_11020"/>
<evidence type="ECO:0000313" key="5">
    <source>
        <dbReference type="Proteomes" id="UP000077134"/>
    </source>
</evidence>
<dbReference type="GO" id="GO:0007165">
    <property type="term" value="P:signal transduction"/>
    <property type="evidence" value="ECO:0007669"/>
    <property type="project" value="UniProtKB-KW"/>
</dbReference>
<dbReference type="PANTHER" id="PTHR32089:SF112">
    <property type="entry name" value="LYSOZYME-LIKE PROTEIN-RELATED"/>
    <property type="match status" value="1"/>
</dbReference>
<keyword evidence="1 2" id="KW-0807">Transducer</keyword>
<dbReference type="EMBL" id="LSFN01000004">
    <property type="protein sequence ID" value="OAB77469.1"/>
    <property type="molecule type" value="Genomic_DNA"/>
</dbReference>
<dbReference type="GO" id="GO:0016020">
    <property type="term" value="C:membrane"/>
    <property type="evidence" value="ECO:0007669"/>
    <property type="project" value="InterPro"/>
</dbReference>
<dbReference type="KEGG" id="pcx:LPB68_11020"/>
<dbReference type="Gene3D" id="1.10.287.950">
    <property type="entry name" value="Methyl-accepting chemotaxis protein"/>
    <property type="match status" value="1"/>
</dbReference>
<evidence type="ECO:0000259" key="3">
    <source>
        <dbReference type="PROSITE" id="PS50111"/>
    </source>
</evidence>
<organism evidence="4 5">
    <name type="scientific">Paenibacillus crassostreae</name>
    <dbReference type="NCBI Taxonomy" id="1763538"/>
    <lineage>
        <taxon>Bacteria</taxon>
        <taxon>Bacillati</taxon>
        <taxon>Bacillota</taxon>
        <taxon>Bacilli</taxon>
        <taxon>Bacillales</taxon>
        <taxon>Paenibacillaceae</taxon>
        <taxon>Paenibacillus</taxon>
    </lineage>
</organism>
<dbReference type="Pfam" id="PF00015">
    <property type="entry name" value="MCPsignal"/>
    <property type="match status" value="1"/>
</dbReference>
<comment type="caution">
    <text evidence="4">The sequence shown here is derived from an EMBL/GenBank/DDBJ whole genome shotgun (WGS) entry which is preliminary data.</text>
</comment>
<dbReference type="InterPro" id="IPR004089">
    <property type="entry name" value="MCPsignal_dom"/>
</dbReference>